<dbReference type="RefSeq" id="WP_340348227.1">
    <property type="nucleotide sequence ID" value="NZ_JBBKZT010000035.1"/>
</dbReference>
<evidence type="ECO:0000256" key="1">
    <source>
        <dbReference type="SAM" id="MobiDB-lite"/>
    </source>
</evidence>
<dbReference type="Proteomes" id="UP001385892">
    <property type="component" value="Unassembled WGS sequence"/>
</dbReference>
<feature type="compositionally biased region" description="Basic and acidic residues" evidence="1">
    <location>
        <begin position="30"/>
        <end position="39"/>
    </location>
</feature>
<evidence type="ECO:0000313" key="2">
    <source>
        <dbReference type="EMBL" id="MEJ8852297.1"/>
    </source>
</evidence>
<sequence length="54" mass="5795">MTEPTAPQATEEEAKALIEQARTEAQARVADVHAEEGTVKSEGAQNSPHPDDHD</sequence>
<keyword evidence="3" id="KW-1185">Reference proteome</keyword>
<dbReference type="EMBL" id="JBBKZT010000035">
    <property type="protein sequence ID" value="MEJ8852297.1"/>
    <property type="molecule type" value="Genomic_DNA"/>
</dbReference>
<evidence type="ECO:0000313" key="3">
    <source>
        <dbReference type="Proteomes" id="UP001385892"/>
    </source>
</evidence>
<name>A0ABU8WXN5_9BURK</name>
<gene>
    <name evidence="2" type="ORF">WKW82_37120</name>
</gene>
<feature type="region of interest" description="Disordered" evidence="1">
    <location>
        <begin position="22"/>
        <end position="54"/>
    </location>
</feature>
<evidence type="ECO:0008006" key="4">
    <source>
        <dbReference type="Google" id="ProtNLM"/>
    </source>
</evidence>
<protein>
    <recommendedName>
        <fullName evidence="4">Nucleotide exchange factor GrpE</fullName>
    </recommendedName>
</protein>
<accession>A0ABU8WXN5</accession>
<comment type="caution">
    <text evidence="2">The sequence shown here is derived from an EMBL/GenBank/DDBJ whole genome shotgun (WGS) entry which is preliminary data.</text>
</comment>
<organism evidence="2 3">
    <name type="scientific">Variovorax rhizosphaerae</name>
    <dbReference type="NCBI Taxonomy" id="1836200"/>
    <lineage>
        <taxon>Bacteria</taxon>
        <taxon>Pseudomonadati</taxon>
        <taxon>Pseudomonadota</taxon>
        <taxon>Betaproteobacteria</taxon>
        <taxon>Burkholderiales</taxon>
        <taxon>Comamonadaceae</taxon>
        <taxon>Variovorax</taxon>
    </lineage>
</organism>
<proteinExistence type="predicted"/>
<reference evidence="2 3" key="1">
    <citation type="submission" date="2024-03" db="EMBL/GenBank/DDBJ databases">
        <title>Novel species of the genus Variovorax.</title>
        <authorList>
            <person name="Liu Q."/>
            <person name="Xin Y.-H."/>
        </authorList>
    </citation>
    <scope>NUCLEOTIDE SEQUENCE [LARGE SCALE GENOMIC DNA]</scope>
    <source>
        <strain evidence="2 3">KACC 18900</strain>
    </source>
</reference>